<dbReference type="GO" id="GO:0005739">
    <property type="term" value="C:mitochondrion"/>
    <property type="evidence" value="ECO:0007669"/>
    <property type="project" value="TreeGrafter"/>
</dbReference>
<dbReference type="Proteomes" id="UP000039046">
    <property type="component" value="Unassembled WGS sequence"/>
</dbReference>
<gene>
    <name evidence="5" type="ORF">VHEMI10047</name>
</gene>
<dbReference type="InterPro" id="IPR023393">
    <property type="entry name" value="START-like_dom_sf"/>
</dbReference>
<dbReference type="PANTHER" id="PTHR12901">
    <property type="entry name" value="SPERM PROTEIN HOMOLOG"/>
    <property type="match status" value="1"/>
</dbReference>
<dbReference type="SUPFAM" id="SSF55961">
    <property type="entry name" value="Bet v1-like"/>
    <property type="match status" value="1"/>
</dbReference>
<evidence type="ECO:0000313" key="5">
    <source>
        <dbReference type="EMBL" id="CEJ94523.1"/>
    </source>
</evidence>
<dbReference type="InterPro" id="IPR044996">
    <property type="entry name" value="COQ10-like"/>
</dbReference>
<protein>
    <recommendedName>
        <fullName evidence="4">Coenzyme Q-binding protein COQ10 START domain-containing protein</fullName>
    </recommendedName>
</protein>
<dbReference type="EMBL" id="CDHN01000007">
    <property type="protein sequence ID" value="CEJ94523.1"/>
    <property type="molecule type" value="Genomic_DNA"/>
</dbReference>
<reference evidence="5 6" key="1">
    <citation type="journal article" date="2015" name="Genome Announc.">
        <title>Draft Genome Sequence and Gene Annotation of the Entomopathogenic Fungus Verticillium hemipterigenum.</title>
        <authorList>
            <person name="Horn F."/>
            <person name="Habel A."/>
            <person name="Scharf D.H."/>
            <person name="Dworschak J."/>
            <person name="Brakhage A.A."/>
            <person name="Guthke R."/>
            <person name="Hertweck C."/>
            <person name="Linde J."/>
        </authorList>
    </citation>
    <scope>NUCLEOTIDE SEQUENCE [LARGE SCALE GENOMIC DNA]</scope>
</reference>
<dbReference type="Gene3D" id="3.30.530.20">
    <property type="match status" value="1"/>
</dbReference>
<dbReference type="HOGENOM" id="CLU_079653_1_1_1"/>
<comment type="subunit">
    <text evidence="2">Interacts with coenzyme Q.</text>
</comment>
<comment type="similarity">
    <text evidence="1">Belongs to the COQ10 family.</text>
</comment>
<organism evidence="5 6">
    <name type="scientific">[Torrubiella] hemipterigena</name>
    <dbReference type="NCBI Taxonomy" id="1531966"/>
    <lineage>
        <taxon>Eukaryota</taxon>
        <taxon>Fungi</taxon>
        <taxon>Dikarya</taxon>
        <taxon>Ascomycota</taxon>
        <taxon>Pezizomycotina</taxon>
        <taxon>Sordariomycetes</taxon>
        <taxon>Hypocreomycetidae</taxon>
        <taxon>Hypocreales</taxon>
        <taxon>Clavicipitaceae</taxon>
        <taxon>Clavicipitaceae incertae sedis</taxon>
        <taxon>'Torrubiella' clade</taxon>
    </lineage>
</organism>
<dbReference type="OrthoDB" id="292693at2759"/>
<dbReference type="InterPro" id="IPR005031">
    <property type="entry name" value="COQ10_START"/>
</dbReference>
<accession>A0A0A1TRF7</accession>
<dbReference type="GO" id="GO:0045333">
    <property type="term" value="P:cellular respiration"/>
    <property type="evidence" value="ECO:0007669"/>
    <property type="project" value="InterPro"/>
</dbReference>
<keyword evidence="6" id="KW-1185">Reference proteome</keyword>
<sequence length="210" mass="23196">MTAKTLARRLFQQQAPRRLCAPSIQRRQFFSVPGALSDTQTLTASRTLPYPPEALYDLIADVDSYQQFVPYCSLSKVTQWSSEDANGRKWPIQADLHVGWGGFNEAFTSRLRCVPQVSVEAVSGDPSGKGGPDASSVFKSLITRWSLQPHKSTTSPSTVVDLSIRYQFANPLYAAVSATVSDKIAGLMVEAFEKQARTRLGSPRSMRQHL</sequence>
<evidence type="ECO:0000313" key="6">
    <source>
        <dbReference type="Proteomes" id="UP000039046"/>
    </source>
</evidence>
<dbReference type="PANTHER" id="PTHR12901:SF10">
    <property type="entry name" value="COENZYME Q-BINDING PROTEIN COQ10, MITOCHONDRIAL"/>
    <property type="match status" value="1"/>
</dbReference>
<feature type="domain" description="Coenzyme Q-binding protein COQ10 START" evidence="4">
    <location>
        <begin position="48"/>
        <end position="193"/>
    </location>
</feature>
<proteinExistence type="inferred from homology"/>
<dbReference type="AlphaFoldDB" id="A0A0A1TRF7"/>
<dbReference type="STRING" id="1531966.A0A0A1TRF7"/>
<dbReference type="CDD" id="cd07813">
    <property type="entry name" value="COQ10p_like"/>
    <property type="match status" value="1"/>
</dbReference>
<name>A0A0A1TRF7_9HYPO</name>
<evidence type="ECO:0000256" key="1">
    <source>
        <dbReference type="ARBA" id="ARBA00006885"/>
    </source>
</evidence>
<comment type="function">
    <text evidence="3">Required for the function of coenzyme Q in the respiratory chain. May serve as a chaperone or may be involved in the transport of Q6 from its site of synthesis to the catalytic sites of the respiratory complexes.</text>
</comment>
<dbReference type="Pfam" id="PF03364">
    <property type="entry name" value="Polyketide_cyc"/>
    <property type="match status" value="1"/>
</dbReference>
<dbReference type="GO" id="GO:0048039">
    <property type="term" value="F:ubiquinone binding"/>
    <property type="evidence" value="ECO:0007669"/>
    <property type="project" value="InterPro"/>
</dbReference>
<evidence type="ECO:0000256" key="2">
    <source>
        <dbReference type="ARBA" id="ARBA00011814"/>
    </source>
</evidence>
<evidence type="ECO:0000259" key="4">
    <source>
        <dbReference type="Pfam" id="PF03364"/>
    </source>
</evidence>
<evidence type="ECO:0000256" key="3">
    <source>
        <dbReference type="ARBA" id="ARBA00024947"/>
    </source>
</evidence>